<accession>A0A2T3JE44</accession>
<evidence type="ECO:0000256" key="4">
    <source>
        <dbReference type="ARBA" id="ARBA00022989"/>
    </source>
</evidence>
<evidence type="ECO:0000256" key="3">
    <source>
        <dbReference type="ARBA" id="ARBA00022692"/>
    </source>
</evidence>
<feature type="transmembrane region" description="Helical" evidence="6">
    <location>
        <begin position="23"/>
        <end position="40"/>
    </location>
</feature>
<sequence length="208" mass="22189">MNRGGACAFTCGFYKYPRPQEHVVSVLAVSITTVALAEIGDKTQLLSLLLASRYRKPVPIILAIFLATIANHALAAWLGVVVADYLTPDVLKWVLVVSFVVMAGWILIPDKLDDDENISNRGPFVASFIAFFIAEIGDKTQVATTMLGAKYSDALLLVVLGTTIGMLLANVPVVLIGKLSADKMPLALIRKVTATLFTGLALAAAFGL</sequence>
<evidence type="ECO:0000256" key="1">
    <source>
        <dbReference type="ARBA" id="ARBA00004141"/>
    </source>
</evidence>
<comment type="similarity">
    <text evidence="2 6">Belongs to the GDT1 family.</text>
</comment>
<evidence type="ECO:0000256" key="5">
    <source>
        <dbReference type="ARBA" id="ARBA00023136"/>
    </source>
</evidence>
<dbReference type="EMBL" id="PYMJ01000016">
    <property type="protein sequence ID" value="PSU47162.1"/>
    <property type="molecule type" value="Genomic_DNA"/>
</dbReference>
<feature type="transmembrane region" description="Helical" evidence="6">
    <location>
        <begin position="154"/>
        <end position="176"/>
    </location>
</feature>
<dbReference type="GO" id="GO:0046873">
    <property type="term" value="F:metal ion transmembrane transporter activity"/>
    <property type="evidence" value="ECO:0007669"/>
    <property type="project" value="InterPro"/>
</dbReference>
<proteinExistence type="inferred from homology"/>
<feature type="transmembrane region" description="Helical" evidence="6">
    <location>
        <begin position="90"/>
        <end position="108"/>
    </location>
</feature>
<dbReference type="Proteomes" id="UP000240987">
    <property type="component" value="Unassembled WGS sequence"/>
</dbReference>
<evidence type="ECO:0000256" key="6">
    <source>
        <dbReference type="RuleBase" id="RU365102"/>
    </source>
</evidence>
<dbReference type="OrthoDB" id="9801356at2"/>
<keyword evidence="8" id="KW-1185">Reference proteome</keyword>
<dbReference type="PANTHER" id="PTHR12608:SF1">
    <property type="entry name" value="TRANSMEMBRANE PROTEIN 165"/>
    <property type="match status" value="1"/>
</dbReference>
<reference evidence="7 8" key="1">
    <citation type="submission" date="2018-01" db="EMBL/GenBank/DDBJ databases">
        <title>Whole genome sequencing of Histamine producing bacteria.</title>
        <authorList>
            <person name="Butler K."/>
        </authorList>
    </citation>
    <scope>NUCLEOTIDE SEQUENCE [LARGE SCALE GENOMIC DNA]</scope>
    <source>
        <strain evidence="7 8">JCM 12947</strain>
    </source>
</reference>
<dbReference type="PANTHER" id="PTHR12608">
    <property type="entry name" value="TRANSMEMBRANE PROTEIN HTP-1 RELATED"/>
    <property type="match status" value="1"/>
</dbReference>
<organism evidence="7 8">
    <name type="scientific">Photobacterium frigidiphilum</name>
    <dbReference type="NCBI Taxonomy" id="264736"/>
    <lineage>
        <taxon>Bacteria</taxon>
        <taxon>Pseudomonadati</taxon>
        <taxon>Pseudomonadota</taxon>
        <taxon>Gammaproteobacteria</taxon>
        <taxon>Vibrionales</taxon>
        <taxon>Vibrionaceae</taxon>
        <taxon>Photobacterium</taxon>
    </lineage>
</organism>
<dbReference type="GO" id="GO:0016020">
    <property type="term" value="C:membrane"/>
    <property type="evidence" value="ECO:0007669"/>
    <property type="project" value="UniProtKB-SubCell"/>
</dbReference>
<gene>
    <name evidence="7" type="ORF">C9J12_15640</name>
</gene>
<protein>
    <recommendedName>
        <fullName evidence="6">GDT1 family protein</fullName>
    </recommendedName>
</protein>
<feature type="transmembrane region" description="Helical" evidence="6">
    <location>
        <begin position="60"/>
        <end position="83"/>
    </location>
</feature>
<dbReference type="InterPro" id="IPR001727">
    <property type="entry name" value="GDT1-like"/>
</dbReference>
<dbReference type="Pfam" id="PF01169">
    <property type="entry name" value="GDT1"/>
    <property type="match status" value="2"/>
</dbReference>
<evidence type="ECO:0000256" key="2">
    <source>
        <dbReference type="ARBA" id="ARBA00009190"/>
    </source>
</evidence>
<name>A0A2T3JE44_9GAMM</name>
<evidence type="ECO:0000313" key="8">
    <source>
        <dbReference type="Proteomes" id="UP000240987"/>
    </source>
</evidence>
<keyword evidence="5 6" id="KW-0472">Membrane</keyword>
<evidence type="ECO:0000313" key="7">
    <source>
        <dbReference type="EMBL" id="PSU47162.1"/>
    </source>
</evidence>
<dbReference type="AlphaFoldDB" id="A0A2T3JE44"/>
<comment type="caution">
    <text evidence="7">The sequence shown here is derived from an EMBL/GenBank/DDBJ whole genome shotgun (WGS) entry which is preliminary data.</text>
</comment>
<feature type="transmembrane region" description="Helical" evidence="6">
    <location>
        <begin position="188"/>
        <end position="207"/>
    </location>
</feature>
<keyword evidence="3 6" id="KW-0812">Transmembrane</keyword>
<comment type="subcellular location">
    <subcellularLocation>
        <location evidence="1 6">Membrane</location>
        <topology evidence="1 6">Multi-pass membrane protein</topology>
    </subcellularLocation>
</comment>
<keyword evidence="4 6" id="KW-1133">Transmembrane helix</keyword>